<dbReference type="STRING" id="1123357.SAMN02745244_02754"/>
<dbReference type="SUPFAM" id="SSF51735">
    <property type="entry name" value="NAD(P)-binding Rossmann-fold domains"/>
    <property type="match status" value="1"/>
</dbReference>
<proteinExistence type="predicted"/>
<protein>
    <submittedName>
        <fullName evidence="4">Phosphoglycerate dehydrogenase</fullName>
    </submittedName>
</protein>
<evidence type="ECO:0000256" key="1">
    <source>
        <dbReference type="ARBA" id="ARBA00023002"/>
    </source>
</evidence>
<dbReference type="GO" id="GO:0016491">
    <property type="term" value="F:oxidoreductase activity"/>
    <property type="evidence" value="ECO:0007669"/>
    <property type="project" value="UniProtKB-KW"/>
</dbReference>
<keyword evidence="5" id="KW-1185">Reference proteome</keyword>
<keyword evidence="1" id="KW-0560">Oxidoreductase</keyword>
<evidence type="ECO:0000313" key="4">
    <source>
        <dbReference type="EMBL" id="SHJ54917.1"/>
    </source>
</evidence>
<dbReference type="InterPro" id="IPR006140">
    <property type="entry name" value="D-isomer_DH_NAD-bd"/>
</dbReference>
<gene>
    <name evidence="4" type="ORF">SAMN02745244_02754</name>
</gene>
<evidence type="ECO:0000256" key="2">
    <source>
        <dbReference type="ARBA" id="ARBA00023027"/>
    </source>
</evidence>
<dbReference type="AlphaFoldDB" id="A0A1M6K7S9"/>
<dbReference type="InterPro" id="IPR036291">
    <property type="entry name" value="NAD(P)-bd_dom_sf"/>
</dbReference>
<dbReference type="PANTHER" id="PTHR43333">
    <property type="entry name" value="2-HACID_DH_C DOMAIN-CONTAINING PROTEIN"/>
    <property type="match status" value="1"/>
</dbReference>
<dbReference type="PANTHER" id="PTHR43333:SF1">
    <property type="entry name" value="D-ISOMER SPECIFIC 2-HYDROXYACID DEHYDROGENASE NAD-BINDING DOMAIN-CONTAINING PROTEIN"/>
    <property type="match status" value="1"/>
</dbReference>
<organism evidence="4 5">
    <name type="scientific">Tessaracoccus bendigoensis DSM 12906</name>
    <dbReference type="NCBI Taxonomy" id="1123357"/>
    <lineage>
        <taxon>Bacteria</taxon>
        <taxon>Bacillati</taxon>
        <taxon>Actinomycetota</taxon>
        <taxon>Actinomycetes</taxon>
        <taxon>Propionibacteriales</taxon>
        <taxon>Propionibacteriaceae</taxon>
        <taxon>Tessaracoccus</taxon>
    </lineage>
</organism>
<dbReference type="OrthoDB" id="4324715at2"/>
<keyword evidence="2" id="KW-0520">NAD</keyword>
<name>A0A1M6K7S9_9ACTN</name>
<dbReference type="GO" id="GO:0051287">
    <property type="term" value="F:NAD binding"/>
    <property type="evidence" value="ECO:0007669"/>
    <property type="project" value="InterPro"/>
</dbReference>
<feature type="domain" description="D-isomer specific 2-hydroxyacid dehydrogenase NAD-binding" evidence="3">
    <location>
        <begin position="114"/>
        <end position="286"/>
    </location>
</feature>
<dbReference type="Pfam" id="PF02826">
    <property type="entry name" value="2-Hacid_dh_C"/>
    <property type="match status" value="1"/>
</dbReference>
<dbReference type="Proteomes" id="UP000184512">
    <property type="component" value="Unassembled WGS sequence"/>
</dbReference>
<dbReference type="EMBL" id="FQZG01000057">
    <property type="protein sequence ID" value="SHJ54917.1"/>
    <property type="molecule type" value="Genomic_DNA"/>
</dbReference>
<sequence>MRPEIKRILFAQNAAVIDQQRQLVTDRLREALGAQVEFASQPGDLALGSTFDAVIAPTVAWLPELLGRIEGTPWVHFLSSGVEKIWAMDVDWAQYTLTSSKGVHAIPISEYVLGAMLHFAKRFDQFTSQAREGVWERAWLPELTDAQVVIVGAGSIGREVASRCRFLGMQIQAVARTARTDADLGNVLDFAQLSQAAASADYLVVAVPLTAETAGLVGEDVLSSTKQGAVLIDVSRGGVVSEDAVVSALASGILRGAALDVFEEEPLSAGSQLWGRPNVLITPHVAGTTPRYIERALDVFVANAERLVAGQEPATFIDASQGY</sequence>
<evidence type="ECO:0000313" key="5">
    <source>
        <dbReference type="Proteomes" id="UP000184512"/>
    </source>
</evidence>
<dbReference type="RefSeq" id="WP_073189277.1">
    <property type="nucleotide sequence ID" value="NZ_FQZG01000057.1"/>
</dbReference>
<accession>A0A1M6K7S9</accession>
<evidence type="ECO:0000259" key="3">
    <source>
        <dbReference type="Pfam" id="PF02826"/>
    </source>
</evidence>
<reference evidence="4 5" key="1">
    <citation type="submission" date="2016-11" db="EMBL/GenBank/DDBJ databases">
        <authorList>
            <person name="Jaros S."/>
            <person name="Januszkiewicz K."/>
            <person name="Wedrychowicz H."/>
        </authorList>
    </citation>
    <scope>NUCLEOTIDE SEQUENCE [LARGE SCALE GENOMIC DNA]</scope>
    <source>
        <strain evidence="4 5">DSM 12906</strain>
    </source>
</reference>
<dbReference type="CDD" id="cd05300">
    <property type="entry name" value="2-Hacid_dh_1"/>
    <property type="match status" value="1"/>
</dbReference>
<dbReference type="Gene3D" id="3.40.50.720">
    <property type="entry name" value="NAD(P)-binding Rossmann-like Domain"/>
    <property type="match status" value="2"/>
</dbReference>